<name>Q1AWN8_RUBXD</name>
<dbReference type="InterPro" id="IPR004634">
    <property type="entry name" value="Pept_S49_pIV"/>
</dbReference>
<evidence type="ECO:0000256" key="4">
    <source>
        <dbReference type="ARBA" id="ARBA00022825"/>
    </source>
</evidence>
<dbReference type="GO" id="GO:0006465">
    <property type="term" value="P:signal peptide processing"/>
    <property type="evidence" value="ECO:0007669"/>
    <property type="project" value="InterPro"/>
</dbReference>
<comment type="similarity">
    <text evidence="1">Belongs to the peptidase S49 family.</text>
</comment>
<feature type="active site" description="Nucleophile" evidence="5">
    <location>
        <position position="373"/>
    </location>
</feature>
<organism evidence="7 8">
    <name type="scientific">Rubrobacter xylanophilus (strain DSM 9941 / JCM 11954 / NBRC 16129 / PRD-1)</name>
    <dbReference type="NCBI Taxonomy" id="266117"/>
    <lineage>
        <taxon>Bacteria</taxon>
        <taxon>Bacillati</taxon>
        <taxon>Actinomycetota</taxon>
        <taxon>Rubrobacteria</taxon>
        <taxon>Rubrobacterales</taxon>
        <taxon>Rubrobacteraceae</taxon>
        <taxon>Rubrobacter</taxon>
    </lineage>
</organism>
<dbReference type="AlphaFoldDB" id="Q1AWN8"/>
<dbReference type="eggNOG" id="COG0616">
    <property type="taxonomic scope" value="Bacteria"/>
</dbReference>
<accession>Q1AWN8</accession>
<protein>
    <submittedName>
        <fullName evidence="7">Peptidase S49</fullName>
    </submittedName>
</protein>
<gene>
    <name evidence="7" type="ordered locus">Rxyl_1225</name>
</gene>
<dbReference type="HOGENOM" id="CLU_008856_1_0_11"/>
<dbReference type="PANTHER" id="PTHR33209">
    <property type="entry name" value="PROTEASE 4"/>
    <property type="match status" value="1"/>
</dbReference>
<evidence type="ECO:0000256" key="2">
    <source>
        <dbReference type="ARBA" id="ARBA00022670"/>
    </source>
</evidence>
<dbReference type="KEGG" id="rxy:Rxyl_1225"/>
<reference evidence="7 8" key="1">
    <citation type="submission" date="2006-06" db="EMBL/GenBank/DDBJ databases">
        <title>Complete sequence of Rubrobacter xylanophilus DSM 9941.</title>
        <authorList>
            <consortium name="US DOE Joint Genome Institute"/>
            <person name="Copeland A."/>
            <person name="Lucas S."/>
            <person name="Lapidus A."/>
            <person name="Barry K."/>
            <person name="Detter J.C."/>
            <person name="Glavina del Rio T."/>
            <person name="Hammon N."/>
            <person name="Israni S."/>
            <person name="Dalin E."/>
            <person name="Tice H."/>
            <person name="Pitluck S."/>
            <person name="Munk A.C."/>
            <person name="Brettin T."/>
            <person name="Bruce D."/>
            <person name="Han C."/>
            <person name="Tapia R."/>
            <person name="Gilna P."/>
            <person name="Schmutz J."/>
            <person name="Larimer F."/>
            <person name="Land M."/>
            <person name="Hauser L."/>
            <person name="Kyrpides N."/>
            <person name="Lykidis A."/>
            <person name="da Costa M.S."/>
            <person name="Rainey F.A."/>
            <person name="Empadinhas N."/>
            <person name="Jolivet E."/>
            <person name="Battista J.R."/>
            <person name="Richardson P."/>
        </authorList>
    </citation>
    <scope>NUCLEOTIDE SEQUENCE [LARGE SCALE GENOMIC DNA]</scope>
    <source>
        <strain evidence="8">DSM 9941 / NBRC 16129 / PRD-1</strain>
    </source>
</reference>
<evidence type="ECO:0000259" key="6">
    <source>
        <dbReference type="Pfam" id="PF01343"/>
    </source>
</evidence>
<dbReference type="PIRSF" id="PIRSF001217">
    <property type="entry name" value="Protease_4_SppA"/>
    <property type="match status" value="1"/>
</dbReference>
<proteinExistence type="inferred from homology"/>
<dbReference type="Gene3D" id="6.20.330.10">
    <property type="match status" value="1"/>
</dbReference>
<dbReference type="GO" id="GO:0016020">
    <property type="term" value="C:membrane"/>
    <property type="evidence" value="ECO:0007669"/>
    <property type="project" value="InterPro"/>
</dbReference>
<dbReference type="InterPro" id="IPR047217">
    <property type="entry name" value="S49_SppA_67K_type_N"/>
</dbReference>
<dbReference type="Gene3D" id="3.90.226.10">
    <property type="entry name" value="2-enoyl-CoA Hydratase, Chain A, domain 1"/>
    <property type="match status" value="2"/>
</dbReference>
<dbReference type="InterPro" id="IPR029045">
    <property type="entry name" value="ClpP/crotonase-like_dom_sf"/>
</dbReference>
<keyword evidence="4" id="KW-0720">Serine protease</keyword>
<dbReference type="STRING" id="266117.Rxyl_1225"/>
<dbReference type="InterPro" id="IPR002142">
    <property type="entry name" value="Peptidase_S49"/>
</dbReference>
<dbReference type="InterPro" id="IPR047272">
    <property type="entry name" value="S49_SppA_C"/>
</dbReference>
<dbReference type="GO" id="GO:0008236">
    <property type="term" value="F:serine-type peptidase activity"/>
    <property type="evidence" value="ECO:0007669"/>
    <property type="project" value="UniProtKB-KW"/>
</dbReference>
<dbReference type="Proteomes" id="UP000006637">
    <property type="component" value="Chromosome"/>
</dbReference>
<dbReference type="Pfam" id="PF01343">
    <property type="entry name" value="Peptidase_S49"/>
    <property type="match status" value="2"/>
</dbReference>
<dbReference type="PANTHER" id="PTHR33209:SF1">
    <property type="entry name" value="PEPTIDASE S49 DOMAIN-CONTAINING PROTEIN"/>
    <property type="match status" value="1"/>
</dbReference>
<feature type="active site" description="Proton donor/acceptor" evidence="5">
    <location>
        <position position="178"/>
    </location>
</feature>
<dbReference type="CDD" id="cd07023">
    <property type="entry name" value="S49_Sppa_N_C"/>
    <property type="match status" value="1"/>
</dbReference>
<feature type="domain" description="Peptidase S49" evidence="6">
    <location>
        <begin position="357"/>
        <end position="504"/>
    </location>
</feature>
<evidence type="ECO:0000256" key="3">
    <source>
        <dbReference type="ARBA" id="ARBA00022801"/>
    </source>
</evidence>
<dbReference type="SUPFAM" id="SSF52096">
    <property type="entry name" value="ClpP/crotonase"/>
    <property type="match status" value="2"/>
</dbReference>
<dbReference type="EMBL" id="CP000386">
    <property type="protein sequence ID" value="ABG04190.1"/>
    <property type="molecule type" value="Genomic_DNA"/>
</dbReference>
<dbReference type="PhylomeDB" id="Q1AWN8"/>
<evidence type="ECO:0000256" key="1">
    <source>
        <dbReference type="ARBA" id="ARBA00008683"/>
    </source>
</evidence>
<evidence type="ECO:0000256" key="5">
    <source>
        <dbReference type="PIRSR" id="PIRSR001217-1"/>
    </source>
</evidence>
<keyword evidence="3" id="KW-0378">Hydrolase</keyword>
<feature type="domain" description="Peptidase S49" evidence="6">
    <location>
        <begin position="109"/>
        <end position="252"/>
    </location>
</feature>
<dbReference type="CDD" id="cd07018">
    <property type="entry name" value="S49_SppA_67K_type"/>
    <property type="match status" value="1"/>
</dbReference>
<keyword evidence="2" id="KW-0645">Protease</keyword>
<evidence type="ECO:0000313" key="7">
    <source>
        <dbReference type="EMBL" id="ABG04190.1"/>
    </source>
</evidence>
<evidence type="ECO:0000313" key="8">
    <source>
        <dbReference type="Proteomes" id="UP000006637"/>
    </source>
</evidence>
<keyword evidence="8" id="KW-1185">Reference proteome</keyword>
<sequence>MYHYGVSVATDSLKSARRLLGNARARLLGRPPDYLWLEVAGGLPEFPPRLGPLRRRLSPLSPGPSLEELREALDAVLYDGRPSGVVLRVRRLDAGWAALEELRGELARFREAGGRVVSYLREDADSRAYYLACAADEVFAAPLAALGITGLRTRVVFAREALERAGLRAEVLAVSPYKSAYDALARAGFSREAREQALRLLDGRFSELVGAVSRARGMPEEAVRGLIDRAPLAAREALEAGLLDGVCYEDELPGRLGGAKVAGWREARRSLRVPPGRPRRRKVGLVSVSGVIVRGRSRSLPAPIPFLGGEQAGAESVAAALRVAERDRRVAAVLLHVESRGGDALASDLIWREVARLRRSKPVVVLMGNFAASGGYYVGVAADRIVARRNTLTGSIGVVLVRPVAKELYGRLGLRPEALQRGKNAAILDPATDPGPGELEALRRQMEHAYREFRQRVVEGRGIPQERLEGLAGGRVWTGEEARREGLVDATGGFREALRLAGELGGVGVDGPGAVLPISPRRQDLPAPPAPGREGVARPLAGPWAIMPYDVCDTG</sequence>